<keyword evidence="3" id="KW-1185">Reference proteome</keyword>
<reference evidence="2 3" key="1">
    <citation type="submission" date="2013-11" db="EMBL/GenBank/DDBJ databases">
        <title>Genome sequencing of Stegodyphus mimosarum.</title>
        <authorList>
            <person name="Bechsgaard J."/>
        </authorList>
    </citation>
    <scope>NUCLEOTIDE SEQUENCE [LARGE SCALE GENOMIC DNA]</scope>
</reference>
<feature type="non-terminal residue" evidence="2">
    <location>
        <position position="276"/>
    </location>
</feature>
<feature type="region of interest" description="Disordered" evidence="1">
    <location>
        <begin position="1"/>
        <end position="67"/>
    </location>
</feature>
<dbReference type="AlphaFoldDB" id="A0A087UF38"/>
<feature type="compositionally biased region" description="Polar residues" evidence="1">
    <location>
        <begin position="41"/>
        <end position="63"/>
    </location>
</feature>
<dbReference type="Proteomes" id="UP000054359">
    <property type="component" value="Unassembled WGS sequence"/>
</dbReference>
<feature type="compositionally biased region" description="Basic and acidic residues" evidence="1">
    <location>
        <begin position="29"/>
        <end position="39"/>
    </location>
</feature>
<organism evidence="2 3">
    <name type="scientific">Stegodyphus mimosarum</name>
    <name type="common">African social velvet spider</name>
    <dbReference type="NCBI Taxonomy" id="407821"/>
    <lineage>
        <taxon>Eukaryota</taxon>
        <taxon>Metazoa</taxon>
        <taxon>Ecdysozoa</taxon>
        <taxon>Arthropoda</taxon>
        <taxon>Chelicerata</taxon>
        <taxon>Arachnida</taxon>
        <taxon>Araneae</taxon>
        <taxon>Araneomorphae</taxon>
        <taxon>Entelegynae</taxon>
        <taxon>Eresoidea</taxon>
        <taxon>Eresidae</taxon>
        <taxon>Stegodyphus</taxon>
    </lineage>
</organism>
<gene>
    <name evidence="2" type="ORF">X975_06677</name>
</gene>
<protein>
    <submittedName>
        <fullName evidence="2">Uncharacterized protein</fullName>
    </submittedName>
</protein>
<evidence type="ECO:0000256" key="1">
    <source>
        <dbReference type="SAM" id="MobiDB-lite"/>
    </source>
</evidence>
<evidence type="ECO:0000313" key="3">
    <source>
        <dbReference type="Proteomes" id="UP000054359"/>
    </source>
</evidence>
<dbReference type="OrthoDB" id="10029800at2759"/>
<dbReference type="EMBL" id="KK119544">
    <property type="protein sequence ID" value="KFM75977.1"/>
    <property type="molecule type" value="Genomic_DNA"/>
</dbReference>
<name>A0A087UF38_STEMI</name>
<sequence>MLSDNSLISLGLYYEPPPTSSEQPSSDLKTPKPRQEFFSEKLSQSFTFQTPSNINTASPTSFKSPYLTSSTPSTLSQSFSSSLSGIFSSEGNSSMFYPTNSGQLQSSQEIMDSSEAGTAALVSSSVLNRTMTNVPGSSSSGLPTYGSYSSSSTVGTSIPFQLPSLDLYSDYTPGPLTIAVNVLSSSSSPSSNELSSFGLDILDSELRTPPVTSAISSLSSPFSMPTSVPSQQSHSFVPVMQDQTSSTNIFETGVPVTTTPSTTVSSMVQSDVWRPY</sequence>
<accession>A0A087UF38</accession>
<evidence type="ECO:0000313" key="2">
    <source>
        <dbReference type="EMBL" id="KFM75977.1"/>
    </source>
</evidence>
<proteinExistence type="predicted"/>